<dbReference type="RefSeq" id="WP_010357000.1">
    <property type="nucleotide sequence ID" value="NZ_BCMK01000003.1"/>
</dbReference>
<organism evidence="8 11">
    <name type="scientific">Streptomyces acidiscabies</name>
    <dbReference type="NCBI Taxonomy" id="42234"/>
    <lineage>
        <taxon>Bacteria</taxon>
        <taxon>Bacillati</taxon>
        <taxon>Actinomycetota</taxon>
        <taxon>Actinomycetes</taxon>
        <taxon>Kitasatosporales</taxon>
        <taxon>Streptomycetaceae</taxon>
        <taxon>Streptomyces</taxon>
    </lineage>
</organism>
<dbReference type="InterPro" id="IPR015424">
    <property type="entry name" value="PyrdxlP-dep_Trfase"/>
</dbReference>
<dbReference type="PANTHER" id="PTHR30244:SF34">
    <property type="entry name" value="DTDP-4-AMINO-4,6-DIDEOXYGALACTOSE TRANSAMINASE"/>
    <property type="match status" value="1"/>
</dbReference>
<dbReference type="EMBL" id="JARAWC010000011">
    <property type="protein sequence ID" value="MDX2961454.1"/>
    <property type="molecule type" value="Genomic_DNA"/>
</dbReference>
<dbReference type="Gene3D" id="3.40.640.10">
    <property type="entry name" value="Type I PLP-dependent aspartate aminotransferase-like (Major domain)"/>
    <property type="match status" value="1"/>
</dbReference>
<comment type="cofactor">
    <cofactor evidence="1">
        <name>pyridoxal 5'-phosphate</name>
        <dbReference type="ChEBI" id="CHEBI:597326"/>
    </cofactor>
</comment>
<dbReference type="Proteomes" id="UP001272987">
    <property type="component" value="Unassembled WGS sequence"/>
</dbReference>
<dbReference type="AlphaFoldDB" id="A0AAP6BB11"/>
<comment type="caution">
    <text evidence="8">The sequence shown here is derived from an EMBL/GenBank/DDBJ whole genome shotgun (WGS) entry which is preliminary data.</text>
</comment>
<dbReference type="Pfam" id="PF01041">
    <property type="entry name" value="DegT_DnrJ_EryC1"/>
    <property type="match status" value="1"/>
</dbReference>
<evidence type="ECO:0000256" key="5">
    <source>
        <dbReference type="ARBA" id="ARBA00038398"/>
    </source>
</evidence>
<gene>
    <name evidence="8" type="ORF">PV399_17260</name>
    <name evidence="9" type="ORF">PV666_35990</name>
</gene>
<name>A0AAP6BB11_9ACTN</name>
<evidence type="ECO:0000256" key="6">
    <source>
        <dbReference type="PIRSR" id="PIRSR000390-1"/>
    </source>
</evidence>
<evidence type="ECO:0000256" key="7">
    <source>
        <dbReference type="PIRSR" id="PIRSR000390-2"/>
    </source>
</evidence>
<evidence type="ECO:0000256" key="2">
    <source>
        <dbReference type="ARBA" id="ARBA00022576"/>
    </source>
</evidence>
<protein>
    <submittedName>
        <fullName evidence="8">Aminotransferase class I/II-fold pyridoxal phosphate-dependent enzyme</fullName>
    </submittedName>
</protein>
<dbReference type="InterPro" id="IPR000653">
    <property type="entry name" value="DegT/StrS_aminotransferase"/>
</dbReference>
<evidence type="ECO:0000256" key="3">
    <source>
        <dbReference type="ARBA" id="ARBA00022679"/>
    </source>
</evidence>
<comment type="similarity">
    <text evidence="5">Belongs to the DegT/DnrJ/EryC1 family. L-glutamine:2-deoxy-scyllo-inosose/scyllo-inosose aminotransferase subfamily.</text>
</comment>
<evidence type="ECO:0000256" key="1">
    <source>
        <dbReference type="ARBA" id="ARBA00001933"/>
    </source>
</evidence>
<dbReference type="GO" id="GO:0030170">
    <property type="term" value="F:pyridoxal phosphate binding"/>
    <property type="evidence" value="ECO:0007669"/>
    <property type="project" value="TreeGrafter"/>
</dbReference>
<dbReference type="GO" id="GO:0008483">
    <property type="term" value="F:transaminase activity"/>
    <property type="evidence" value="ECO:0007669"/>
    <property type="project" value="UniProtKB-KW"/>
</dbReference>
<keyword evidence="10" id="KW-1185">Reference proteome</keyword>
<evidence type="ECO:0000313" key="10">
    <source>
        <dbReference type="Proteomes" id="UP001272987"/>
    </source>
</evidence>
<evidence type="ECO:0000313" key="11">
    <source>
        <dbReference type="Proteomes" id="UP001282288"/>
    </source>
</evidence>
<keyword evidence="4 7" id="KW-0663">Pyridoxal phosphate</keyword>
<dbReference type="EMBL" id="JARAWP010000026">
    <property type="protein sequence ID" value="MDX3023242.1"/>
    <property type="molecule type" value="Genomic_DNA"/>
</dbReference>
<dbReference type="PANTHER" id="PTHR30244">
    <property type="entry name" value="TRANSAMINASE"/>
    <property type="match status" value="1"/>
</dbReference>
<dbReference type="Gene3D" id="3.90.1150.10">
    <property type="entry name" value="Aspartate Aminotransferase, domain 1"/>
    <property type="match status" value="1"/>
</dbReference>
<feature type="modified residue" description="N6-(pyridoxal phosphate)lysine" evidence="7">
    <location>
        <position position="195"/>
    </location>
</feature>
<evidence type="ECO:0000313" key="8">
    <source>
        <dbReference type="EMBL" id="MDX2961454.1"/>
    </source>
</evidence>
<dbReference type="InterPro" id="IPR015422">
    <property type="entry name" value="PyrdxlP-dep_Trfase_small"/>
</dbReference>
<proteinExistence type="inferred from homology"/>
<dbReference type="InterPro" id="IPR015421">
    <property type="entry name" value="PyrdxlP-dep_Trfase_major"/>
</dbReference>
<feature type="active site" description="Proton acceptor" evidence="6">
    <location>
        <position position="195"/>
    </location>
</feature>
<dbReference type="PIRSF" id="PIRSF000390">
    <property type="entry name" value="PLP_StrS"/>
    <property type="match status" value="1"/>
</dbReference>
<reference evidence="8 10" key="1">
    <citation type="journal article" date="2023" name="Microb. Genom.">
        <title>Mesoterricola silvestris gen. nov., sp. nov., Mesoterricola sediminis sp. nov., Geothrix oryzae sp. nov., Geothrix edaphica sp. nov., Geothrix rubra sp. nov., and Geothrix limicola sp. nov., six novel members of Acidobacteriota isolated from soils.</title>
        <authorList>
            <person name="Weisberg A.J."/>
            <person name="Pearce E."/>
            <person name="Kramer C.G."/>
            <person name="Chang J.H."/>
            <person name="Clarke C.R."/>
        </authorList>
    </citation>
    <scope>NUCLEOTIDE SEQUENCE</scope>
    <source>
        <strain evidence="9 10">NB05-1H</strain>
        <strain evidence="8">NRRL_B-16521</strain>
    </source>
</reference>
<dbReference type="Proteomes" id="UP001282288">
    <property type="component" value="Unassembled WGS sequence"/>
</dbReference>
<keyword evidence="3" id="KW-0808">Transferase</keyword>
<dbReference type="SUPFAM" id="SSF53383">
    <property type="entry name" value="PLP-dependent transferases"/>
    <property type="match status" value="1"/>
</dbReference>
<accession>A0AAP6BB11</accession>
<evidence type="ECO:0000313" key="9">
    <source>
        <dbReference type="EMBL" id="MDX3023242.1"/>
    </source>
</evidence>
<evidence type="ECO:0000256" key="4">
    <source>
        <dbReference type="ARBA" id="ARBA00022898"/>
    </source>
</evidence>
<dbReference type="GO" id="GO:0000271">
    <property type="term" value="P:polysaccharide biosynthetic process"/>
    <property type="evidence" value="ECO:0007669"/>
    <property type="project" value="TreeGrafter"/>
</dbReference>
<sequence>MTSPAAFWPAYETGDTFLTTADESAAIRAVRERRYYRYDARALSDTWTGRLEHRLSGTLGARHVLACTSGTTAIALSLLALDLPKGSPVACPGFTFAATPSAIVLAGHRPVLVECDEDLHLDVDDLRRTLAAGAAAVVVVHMRGMASDMTAVCAAADAFGVPVVEDAVPVLGVGLGGRALGTYGRLGAFSTQADKPVNTGEGGFLVTDDPDAYARAVIHCGAYEGRLARHFAGQEVPTIDERSLPVYGWRMDEVRAALALSSLDRLPERLALQRAHYDRITGALAGLPGIAVRRPVAPEAYSGQQLLFRVPGADALLTARFAAHLRERGVAARTYAGPGPGYNARAYWNWRFLDVGEEALPRTRRLLTELVEVPLSPNLTQAHHERLVSAVTEASEQLDRVMTKTTQR</sequence>
<keyword evidence="2 8" id="KW-0032">Aminotransferase</keyword>
<dbReference type="GeneID" id="69812950"/>